<dbReference type="InterPro" id="IPR011990">
    <property type="entry name" value="TPR-like_helical_dom_sf"/>
</dbReference>
<dbReference type="EMBL" id="CP017887">
    <property type="protein sequence ID" value="APC19392.1"/>
    <property type="molecule type" value="Genomic_DNA"/>
</dbReference>
<dbReference type="Pfam" id="PF08238">
    <property type="entry name" value="Sel1"/>
    <property type="match status" value="4"/>
</dbReference>
<dbReference type="Proteomes" id="UP000182567">
    <property type="component" value="Plasmid unnamed1"/>
</dbReference>
<keyword evidence="1" id="KW-0614">Plasmid</keyword>
<dbReference type="SMART" id="SM00671">
    <property type="entry name" value="SEL1"/>
    <property type="match status" value="3"/>
</dbReference>
<reference evidence="2" key="1">
    <citation type="submission" date="2016-10" db="EMBL/GenBank/DDBJ databases">
        <title>Pseudomonas frederiksbergensis ERGS4:02 complete genome.</title>
        <authorList>
            <person name="Kumar R."/>
            <person name="Acharya V."/>
            <person name="Singh D."/>
        </authorList>
    </citation>
    <scope>NUCLEOTIDE SEQUENCE [LARGE SCALE GENOMIC DNA]</scope>
    <source>
        <strain evidence="2">ERGS4:02</strain>
        <plasmid evidence="2">Plasmid unnamed1</plasmid>
    </source>
</reference>
<dbReference type="Pfam" id="PF02810">
    <property type="entry name" value="SEC-C"/>
    <property type="match status" value="1"/>
</dbReference>
<protein>
    <recommendedName>
        <fullName evidence="3">DUF4145 domain-containing protein</fullName>
    </recommendedName>
</protein>
<dbReference type="InterPro" id="IPR050767">
    <property type="entry name" value="Sel1_AlgK"/>
</dbReference>
<evidence type="ECO:0000313" key="2">
    <source>
        <dbReference type="Proteomes" id="UP000182567"/>
    </source>
</evidence>
<dbReference type="RefSeq" id="WP_071555899.1">
    <property type="nucleotide sequence ID" value="NZ_CP017887.1"/>
</dbReference>
<organism evidence="1 2">
    <name type="scientific">Pseudomonas frederiksbergensis</name>
    <dbReference type="NCBI Taxonomy" id="104087"/>
    <lineage>
        <taxon>Bacteria</taxon>
        <taxon>Pseudomonadati</taxon>
        <taxon>Pseudomonadota</taxon>
        <taxon>Gammaproteobacteria</taxon>
        <taxon>Pseudomonadales</taxon>
        <taxon>Pseudomonadaceae</taxon>
        <taxon>Pseudomonas</taxon>
    </lineage>
</organism>
<gene>
    <name evidence="1" type="ORF">BLL42_27000</name>
</gene>
<dbReference type="GeneID" id="46911941"/>
<dbReference type="PANTHER" id="PTHR11102:SF160">
    <property type="entry name" value="ERAD-ASSOCIATED E3 UBIQUITIN-PROTEIN LIGASE COMPONENT HRD3"/>
    <property type="match status" value="1"/>
</dbReference>
<dbReference type="Gene3D" id="3.10.450.50">
    <property type="match status" value="1"/>
</dbReference>
<evidence type="ECO:0008006" key="3">
    <source>
        <dbReference type="Google" id="ProtNLM"/>
    </source>
</evidence>
<proteinExistence type="predicted"/>
<dbReference type="OrthoDB" id="5365194at2"/>
<dbReference type="InterPro" id="IPR006597">
    <property type="entry name" value="Sel1-like"/>
</dbReference>
<dbReference type="SUPFAM" id="SSF103642">
    <property type="entry name" value="Sec-C motif"/>
    <property type="match status" value="1"/>
</dbReference>
<dbReference type="SUPFAM" id="SSF81901">
    <property type="entry name" value="HCP-like"/>
    <property type="match status" value="1"/>
</dbReference>
<dbReference type="AlphaFoldDB" id="A0A1J0EU74"/>
<name>A0A1J0EU74_9PSED</name>
<accession>A0A1J0EU74</accession>
<dbReference type="Gene3D" id="1.25.40.10">
    <property type="entry name" value="Tetratricopeptide repeat domain"/>
    <property type="match status" value="1"/>
</dbReference>
<dbReference type="PANTHER" id="PTHR11102">
    <property type="entry name" value="SEL-1-LIKE PROTEIN"/>
    <property type="match status" value="1"/>
</dbReference>
<evidence type="ECO:0000313" key="1">
    <source>
        <dbReference type="EMBL" id="APC19392.1"/>
    </source>
</evidence>
<geneLocation type="plasmid" evidence="1">
    <name>unnamed1</name>
</geneLocation>
<sequence>MDDIEFAKGATPEIGRLYQAGKAFSVDTPIHALTYLRGLAASFCVYLDKDLSDVGLDARIKSLNGRSMLKPPALRYLKTLQWTGNIAAHPEDFEFEEHDFHALVAQALDAARDLIKHIYQLRYEEVPRYEIVAVESSALRDMCYRAMLESDVEAMNQAGEYFKEKADQITKQKTLLRFDGYSVEAWPYIDQAMYWFKRGAEESHPNCMYQAGIYEVNRSDVGEQKKSDGERLISRAADADHVEALVYVAHGYIDGTGIFIEDHVVARELFERAARQGHPQALGQLGAMYAKGLGGEVNPVAAAQCTLQAAEAGFPHAQFNLFVFYHDGNVLPKDEAESLRWLIEAADQDHPGAVYNLACWIQAGRVPGRLKTDALAKFERVVRYGKYRTYRARAALSFAELTEALHLDVKGLIKAADLLQICYETISKDDDPHSLREDCLAIAARLIGRVRAHIGRYGSDRETGVEDLMICALFDKNGVPVVDRSARTQDIESTLESRGLQAKEQNTKYLYREACVIPLRPAVDVKESSRSTFLTSEPVLTRAPGGEKLGRNDFCYCDSGKKFKNCHGR</sequence>
<dbReference type="InterPro" id="IPR004027">
    <property type="entry name" value="SEC_C_motif"/>
</dbReference>